<proteinExistence type="predicted"/>
<reference evidence="2" key="1">
    <citation type="journal article" date="2020" name="G3 (Bethesda)">
        <title>High-Quality Assemblies for Three Invasive Social Wasps from the &lt;i&gt;Vespula&lt;/i&gt; Genus.</title>
        <authorList>
            <person name="Harrop T.W.R."/>
            <person name="Guhlin J."/>
            <person name="McLaughlin G.M."/>
            <person name="Permina E."/>
            <person name="Stockwell P."/>
            <person name="Gilligan J."/>
            <person name="Le Lec M.F."/>
            <person name="Gruber M.A.M."/>
            <person name="Quinn O."/>
            <person name="Lovegrove M."/>
            <person name="Duncan E.J."/>
            <person name="Remnant E.J."/>
            <person name="Van Eeckhoven J."/>
            <person name="Graham B."/>
            <person name="Knapp R.A."/>
            <person name="Langford K.W."/>
            <person name="Kronenberg Z."/>
            <person name="Press M.O."/>
            <person name="Eacker S.M."/>
            <person name="Wilson-Rankin E.E."/>
            <person name="Purcell J."/>
            <person name="Lester P.J."/>
            <person name="Dearden P.K."/>
        </authorList>
    </citation>
    <scope>NUCLEOTIDE SEQUENCE</scope>
    <source>
        <strain evidence="2">Volc-1</strain>
    </source>
</reference>
<dbReference type="EMBL" id="JACSDY010000016">
    <property type="protein sequence ID" value="KAF7404136.1"/>
    <property type="molecule type" value="Genomic_DNA"/>
</dbReference>
<dbReference type="AlphaFoldDB" id="A0A834KCB7"/>
<name>A0A834KCB7_VESPE</name>
<organism evidence="2 3">
    <name type="scientific">Vespula pensylvanica</name>
    <name type="common">Western yellow jacket</name>
    <name type="synonym">Wasp</name>
    <dbReference type="NCBI Taxonomy" id="30213"/>
    <lineage>
        <taxon>Eukaryota</taxon>
        <taxon>Metazoa</taxon>
        <taxon>Ecdysozoa</taxon>
        <taxon>Arthropoda</taxon>
        <taxon>Hexapoda</taxon>
        <taxon>Insecta</taxon>
        <taxon>Pterygota</taxon>
        <taxon>Neoptera</taxon>
        <taxon>Endopterygota</taxon>
        <taxon>Hymenoptera</taxon>
        <taxon>Apocrita</taxon>
        <taxon>Aculeata</taxon>
        <taxon>Vespoidea</taxon>
        <taxon>Vespidae</taxon>
        <taxon>Vespinae</taxon>
        <taxon>Vespula</taxon>
    </lineage>
</organism>
<dbReference type="Proteomes" id="UP000600918">
    <property type="component" value="Unassembled WGS sequence"/>
</dbReference>
<keyword evidence="3" id="KW-1185">Reference proteome</keyword>
<feature type="region of interest" description="Disordered" evidence="1">
    <location>
        <begin position="69"/>
        <end position="93"/>
    </location>
</feature>
<evidence type="ECO:0000313" key="3">
    <source>
        <dbReference type="Proteomes" id="UP000600918"/>
    </source>
</evidence>
<comment type="caution">
    <text evidence="2">The sequence shown here is derived from an EMBL/GenBank/DDBJ whole genome shotgun (WGS) entry which is preliminary data.</text>
</comment>
<accession>A0A834KCB7</accession>
<gene>
    <name evidence="2" type="ORF">H0235_014830</name>
</gene>
<protein>
    <submittedName>
        <fullName evidence="2">Uncharacterized protein</fullName>
    </submittedName>
</protein>
<sequence length="93" mass="10858">MDEYTTPSASKRWKLMGLTLLPRSIDHDPNRMTILVVHFYKKRKKKEKRKENQVEEFFSEVLLPDVMSGKRTARPNGLGDAEKERNSPWAPVT</sequence>
<evidence type="ECO:0000313" key="2">
    <source>
        <dbReference type="EMBL" id="KAF7404136.1"/>
    </source>
</evidence>
<evidence type="ECO:0000256" key="1">
    <source>
        <dbReference type="SAM" id="MobiDB-lite"/>
    </source>
</evidence>